<feature type="compositionally biased region" description="Low complexity" evidence="1">
    <location>
        <begin position="217"/>
        <end position="229"/>
    </location>
</feature>
<dbReference type="PANTHER" id="PTHR22042:SF2">
    <property type="entry name" value="182 KDA TANKYRASE-1-BINDING PROTEIN"/>
    <property type="match status" value="1"/>
</dbReference>
<feature type="compositionally biased region" description="Polar residues" evidence="1">
    <location>
        <begin position="393"/>
        <end position="415"/>
    </location>
</feature>
<proteinExistence type="predicted"/>
<feature type="region of interest" description="Disordered" evidence="1">
    <location>
        <begin position="1510"/>
        <end position="1566"/>
    </location>
</feature>
<feature type="region of interest" description="Disordered" evidence="1">
    <location>
        <begin position="1069"/>
        <end position="1103"/>
    </location>
</feature>
<dbReference type="SMART" id="SM01319">
    <property type="entry name" value="Tankyrase_bdg_C"/>
    <property type="match status" value="1"/>
</dbReference>
<reference evidence="4" key="2">
    <citation type="submission" date="2025-08" db="UniProtKB">
        <authorList>
            <consortium name="RefSeq"/>
        </authorList>
    </citation>
    <scope>IDENTIFICATION</scope>
</reference>
<keyword evidence="3" id="KW-1185">Reference proteome</keyword>
<feature type="compositionally biased region" description="Low complexity" evidence="1">
    <location>
        <begin position="718"/>
        <end position="728"/>
    </location>
</feature>
<feature type="region of interest" description="Disordered" evidence="1">
    <location>
        <begin position="1463"/>
        <end position="1487"/>
    </location>
</feature>
<feature type="region of interest" description="Disordered" evidence="1">
    <location>
        <begin position="99"/>
        <end position="144"/>
    </location>
</feature>
<feature type="region of interest" description="Disordered" evidence="1">
    <location>
        <begin position="1004"/>
        <end position="1044"/>
    </location>
</feature>
<dbReference type="Proteomes" id="UP001652642">
    <property type="component" value="Chromosome 1"/>
</dbReference>
<evidence type="ECO:0000259" key="2">
    <source>
        <dbReference type="SMART" id="SM01319"/>
    </source>
</evidence>
<evidence type="ECO:0000313" key="3">
    <source>
        <dbReference type="Proteomes" id="UP001652642"/>
    </source>
</evidence>
<feature type="region of interest" description="Disordered" evidence="1">
    <location>
        <begin position="689"/>
        <end position="758"/>
    </location>
</feature>
<feature type="region of interest" description="Disordered" evidence="1">
    <location>
        <begin position="843"/>
        <end position="873"/>
    </location>
</feature>
<feature type="domain" description="Tankyrase 1-binding protein C-terminal" evidence="2">
    <location>
        <begin position="1604"/>
        <end position="1767"/>
    </location>
</feature>
<dbReference type="Pfam" id="PF15327">
    <property type="entry name" value="Tankyrase_bdg_C"/>
    <property type="match status" value="1"/>
</dbReference>
<feature type="compositionally biased region" description="Low complexity" evidence="1">
    <location>
        <begin position="416"/>
        <end position="431"/>
    </location>
</feature>
<gene>
    <name evidence="4" type="primary">TNKS1BP1</name>
</gene>
<feature type="region of interest" description="Disordered" evidence="1">
    <location>
        <begin position="1628"/>
        <end position="1770"/>
    </location>
</feature>
<evidence type="ECO:0000313" key="4">
    <source>
        <dbReference type="RefSeq" id="XP_072841512.1"/>
    </source>
</evidence>
<feature type="compositionally biased region" description="Basic and acidic residues" evidence="1">
    <location>
        <begin position="367"/>
        <end position="380"/>
    </location>
</feature>
<evidence type="ECO:0000256" key="1">
    <source>
        <dbReference type="SAM" id="MobiDB-lite"/>
    </source>
</evidence>
<feature type="region of interest" description="Disordered" evidence="1">
    <location>
        <begin position="1"/>
        <end position="26"/>
    </location>
</feature>
<feature type="compositionally biased region" description="Basic and acidic residues" evidence="1">
    <location>
        <begin position="843"/>
        <end position="852"/>
    </location>
</feature>
<feature type="compositionally biased region" description="Pro residues" evidence="1">
    <location>
        <begin position="127"/>
        <end position="144"/>
    </location>
</feature>
<sequence>MNMHTVRESAASPPGPTSRSPVRSFQGRPQGCACLPACLRARRAVGTASQTVSVPLAVKKCFPWGTFTTCGKSYQLQHELAHMLSSESLPGDVMDPKSYSFPCSAANGRREPKQPSSSPERGDARPKPPVKPKPCVLPKPAVPVKPVPGLRQTLSEVPSAEKINLLAGPKPYSSGAGSSVKRLSFSLKSPPKEATNGKEVLSPFSTMVKPCGEDGEAAGPAREPAAMEGTSGRECGESCTVRKSTAPFKVKPVLVAAKPERFPGTTVEEILAKIEKPNKEGPNSPERPRLVRSFFSQDGGTAVHLGPKGYTTFQRNASEGEQGGAESEDPVYKVSCEVEERRLSRNKEETTNSNGQHVPEPEQPARATERNLDFLSRDSSSRPSMSCDGGQLGNSSPSSHPGTYQPLSEFSSGFTPGSPSAAAEAAQAPGSPYIPAAVSSIKAQFPPGSPDAPLEPLRSPVCSSLSVTQSPGSPPALPDPLPPECPSISIKTLTGHPIISGISDLTRRDPDVSLLPRQSASFTHAHGDHGPAPQQNLLQMSESPGSPSTSEYHVGSDQPPGSPTNKQVPSVLSGDHELLRNQVQMPFLNEDPQLSKLGLRRASEGVVQPQHKNTVREELGGSLAVLPSGGGHPFSSGGESNWSLSQSFEWSFSNQPVELGERRLGSPPQSPIQEAEDTVLLETELGVENLRHKGASEETGSQEQNRRGEEDEPEALGCSSCLCDSSDSQTNGKKSEGQLESPSALSISGPGGPSVQKEPASLELTTPIVAAEVGFQEEGDSFLPFPPTHEEGALQIMEPLSSVETAAPPAEPCILFSEHAQVQTAASCQEDDDALGLAQEGKAGDTDLKGAEPHPGSHWLDKLLASPPPSADDVKRRGLPKLEHPIGPEDLLGWSRKDLCSEFGIVEVNRSAAFDVDWAPDISKVDWPGETEQDREFGPGTQDWSTSYNIGDTQRQDVEFGASQQDWTKGTPLLGGSSPKQEEWLTAYSSSCSDQQMKESDWSSTYSISTTEHQGEPYVRKPGWPQLCTDVDDEGNSKHSTEKTGWSKQYNVDALEKISWPNKCNVEISSCPEPEVNTSSSAESSKYPTDNLQGTKLNIGHSEGSDDAIEVISHNDPVSGSESVWPSESIAGCRAKQLQTELYASQLKQPTEYSSNTLESQGSIQQQPRPNTYGLDDSCSQDHIWSVKQSDWPSKYDLGVAQTSDGSFSAEKTDASSEHDDGQACWEKELSDIKKGNTTTSETGDLEFCTQSPVWADDYSLRKTCPQGSDFSAGTRDWVKDTDASRIEQKELFGATQKDRDGVFRTVDFPGQRLMVDLGATIDSQMDLSETLRTVGETEFRGVGEGQHECTPSLGFRHIDLETGCPDTSTESTEKEHQWFPSMDLEASSASPEAEETREPGVGQADFCYPFGTETMDLFNLRPKALNMTEEVGPVQMDCSDATLVECEDYSCHLKATGLGSDVMQHSETSGGSVDRKFHSQRLSSPSRLLEEMVSKSAVEEVVQQKRPISFPSCQSEGEKGLSSFPDLQVPSDEKARGSPSPMVDKEKVLSDVDGGSHRLDSGNESESYLETKALCHVEKNGSQGMQTVSQEDQTSDGAETLATENFIFLEDTEVLDNTVYRDRANLGRKRGHRAPATRSGGAVSESDRNSWMFRDSTEPRRASAASDEEVQEEPKSRKSRSSPLSKGVKGPLFPGLSPSALKAKLRGRNRSAEEGDPQSEAKDAQVQRSKSCKIGGKPLVLPPKPEKTAGSETSSPNWLQVLKLKKKKP</sequence>
<protein>
    <submittedName>
        <fullName evidence="4">182 kDa tankyrase-1-binding protein isoform X1</fullName>
    </submittedName>
</protein>
<feature type="region of interest" description="Disordered" evidence="1">
    <location>
        <begin position="273"/>
        <end position="577"/>
    </location>
</feature>
<feature type="compositionally biased region" description="Basic and acidic residues" evidence="1">
    <location>
        <begin position="1544"/>
        <end position="1562"/>
    </location>
</feature>
<feature type="region of interest" description="Disordered" evidence="1">
    <location>
        <begin position="188"/>
        <end position="237"/>
    </location>
</feature>
<organism evidence="3 4">
    <name type="scientific">Pogona vitticeps</name>
    <name type="common">central bearded dragon</name>
    <dbReference type="NCBI Taxonomy" id="103695"/>
    <lineage>
        <taxon>Eukaryota</taxon>
        <taxon>Metazoa</taxon>
        <taxon>Chordata</taxon>
        <taxon>Craniata</taxon>
        <taxon>Vertebrata</taxon>
        <taxon>Euteleostomi</taxon>
        <taxon>Lepidosauria</taxon>
        <taxon>Squamata</taxon>
        <taxon>Bifurcata</taxon>
        <taxon>Unidentata</taxon>
        <taxon>Episquamata</taxon>
        <taxon>Toxicofera</taxon>
        <taxon>Iguania</taxon>
        <taxon>Acrodonta</taxon>
        <taxon>Agamidae</taxon>
        <taxon>Amphibolurinae</taxon>
        <taxon>Pogona</taxon>
    </lineage>
</organism>
<name>A0ABM5F7Y4_9SAUR</name>
<accession>A0ABM5F7Y4</accession>
<dbReference type="PANTHER" id="PTHR22042">
    <property type="entry name" value="TANKYRASE 1 BINDING PROTEIN"/>
    <property type="match status" value="1"/>
</dbReference>
<dbReference type="InterPro" id="IPR032764">
    <property type="entry name" value="Tankyrase-bd_C"/>
</dbReference>
<dbReference type="InterPro" id="IPR040006">
    <property type="entry name" value="TNKS1BP1-like"/>
</dbReference>
<dbReference type="GeneID" id="110078278"/>
<feature type="region of interest" description="Disordered" evidence="1">
    <location>
        <begin position="926"/>
        <end position="946"/>
    </location>
</feature>
<feature type="compositionally biased region" description="Polar residues" evidence="1">
    <location>
        <begin position="1076"/>
        <end position="1096"/>
    </location>
</feature>
<feature type="compositionally biased region" description="Pro residues" evidence="1">
    <location>
        <begin position="472"/>
        <end position="485"/>
    </location>
</feature>
<feature type="compositionally biased region" description="Polar residues" evidence="1">
    <location>
        <begin position="1151"/>
        <end position="1170"/>
    </location>
</feature>
<dbReference type="RefSeq" id="XP_072841512.1">
    <property type="nucleotide sequence ID" value="XM_072985411.1"/>
</dbReference>
<reference evidence="3" key="1">
    <citation type="submission" date="2025-05" db="UniProtKB">
        <authorList>
            <consortium name="RefSeq"/>
        </authorList>
    </citation>
    <scope>NUCLEOTIDE SEQUENCE [LARGE SCALE GENOMIC DNA]</scope>
</reference>
<feature type="compositionally biased region" description="Basic and acidic residues" evidence="1">
    <location>
        <begin position="336"/>
        <end position="350"/>
    </location>
</feature>
<feature type="region of interest" description="Disordered" evidence="1">
    <location>
        <begin position="1151"/>
        <end position="1178"/>
    </location>
</feature>
<feature type="compositionally biased region" description="Polar residues" evidence="1">
    <location>
        <begin position="533"/>
        <end position="551"/>
    </location>
</feature>